<dbReference type="Proteomes" id="UP000187486">
    <property type="component" value="Unassembled WGS sequence"/>
</dbReference>
<feature type="region of interest" description="Disordered" evidence="1">
    <location>
        <begin position="355"/>
        <end position="394"/>
    </location>
</feature>
<accession>A0A1R0KDT0</accession>
<gene>
    <name evidence="2" type="ORF">BS329_40160</name>
</gene>
<evidence type="ECO:0000313" key="3">
    <source>
        <dbReference type="Proteomes" id="UP000187486"/>
    </source>
</evidence>
<protein>
    <submittedName>
        <fullName evidence="2">Uncharacterized protein</fullName>
    </submittedName>
</protein>
<evidence type="ECO:0000313" key="2">
    <source>
        <dbReference type="EMBL" id="OLZ43156.1"/>
    </source>
</evidence>
<proteinExistence type="predicted"/>
<dbReference type="OrthoDB" id="5176393at2"/>
<dbReference type="RefSeq" id="WP_076168682.1">
    <property type="nucleotide sequence ID" value="NZ_JBEZVB010000099.1"/>
</dbReference>
<dbReference type="AlphaFoldDB" id="A0A1R0KDT0"/>
<sequence>MSEYMREASAALRSWIDSFDAAGTGIPMVDLVLRDRYDEQEPLTVQLAELTSDDFRYLLEYDAAARAGTGPVEHHGHSVEPGDDLRYAAARLEMLTNSRSMSYKVDLRRPGNAASVLAETSRACDALAGMVEHATGGVLDDLRGGALVALSHADGPHIVPDQAETAEDYGTAAGAMVDLLREATAELAKLADAIGQLQHTSTAIGATPADGPTLATEVVLEHKTAGAVNTGRYHVRVYRPENAKPVVLIGDMDDNHSASITNCVEQVAATIAEELLGGAAWDSVTWVQFYAPGRFAAPTTGLIQLVDFTGPFAGPVWRGIGHDRLEELAGGPVKSWHAKDHNVTALAKHGAAVLRPKSRPHVPSTTGNTRPQVGAHLDDPDVDPPRPRRRWWQR</sequence>
<evidence type="ECO:0000256" key="1">
    <source>
        <dbReference type="SAM" id="MobiDB-lite"/>
    </source>
</evidence>
<dbReference type="EMBL" id="MQUQ01000039">
    <property type="protein sequence ID" value="OLZ43156.1"/>
    <property type="molecule type" value="Genomic_DNA"/>
</dbReference>
<keyword evidence="3" id="KW-1185">Reference proteome</keyword>
<comment type="caution">
    <text evidence="2">The sequence shown here is derived from an EMBL/GenBank/DDBJ whole genome shotgun (WGS) entry which is preliminary data.</text>
</comment>
<name>A0A1R0KDT0_9PSEU</name>
<feature type="compositionally biased region" description="Basic and acidic residues" evidence="1">
    <location>
        <begin position="376"/>
        <end position="386"/>
    </location>
</feature>
<reference evidence="2 3" key="1">
    <citation type="submission" date="2016-01" db="EMBL/GenBank/DDBJ databases">
        <title>Amycolatopsis coloradensis genome sequencing and assembly.</title>
        <authorList>
            <person name="Mayilraj S."/>
        </authorList>
    </citation>
    <scope>NUCLEOTIDE SEQUENCE [LARGE SCALE GENOMIC DNA]</scope>
    <source>
        <strain evidence="2 3">DSM 44225</strain>
    </source>
</reference>
<organism evidence="2 3">
    <name type="scientific">Amycolatopsis coloradensis</name>
    <dbReference type="NCBI Taxonomy" id="76021"/>
    <lineage>
        <taxon>Bacteria</taxon>
        <taxon>Bacillati</taxon>
        <taxon>Actinomycetota</taxon>
        <taxon>Actinomycetes</taxon>
        <taxon>Pseudonocardiales</taxon>
        <taxon>Pseudonocardiaceae</taxon>
        <taxon>Amycolatopsis</taxon>
    </lineage>
</organism>